<dbReference type="AlphaFoldDB" id="A0A5E7EKU1"/>
<evidence type="ECO:0000256" key="10">
    <source>
        <dbReference type="ARBA" id="ARBA00023146"/>
    </source>
</evidence>
<dbReference type="Pfam" id="PF03129">
    <property type="entry name" value="HGTP_anticodon"/>
    <property type="match status" value="1"/>
</dbReference>
<keyword evidence="3 12" id="KW-0436">Ligase</keyword>
<keyword evidence="9" id="KW-0648">Protein biosynthesis</keyword>
<keyword evidence="10" id="KW-0030">Aminoacyl-tRNA synthetase</keyword>
<dbReference type="GO" id="GO:0005524">
    <property type="term" value="F:ATP binding"/>
    <property type="evidence" value="ECO:0007669"/>
    <property type="project" value="UniProtKB-KW"/>
</dbReference>
<dbReference type="GO" id="GO:0046872">
    <property type="term" value="F:metal ion binding"/>
    <property type="evidence" value="ECO:0007669"/>
    <property type="project" value="UniProtKB-KW"/>
</dbReference>
<evidence type="ECO:0000256" key="6">
    <source>
        <dbReference type="ARBA" id="ARBA00022833"/>
    </source>
</evidence>
<dbReference type="InterPro" id="IPR004154">
    <property type="entry name" value="Anticodon-bd"/>
</dbReference>
<keyword evidence="4" id="KW-0479">Metal-binding</keyword>
<dbReference type="Gene3D" id="3.40.50.800">
    <property type="entry name" value="Anticodon-binding domain"/>
    <property type="match status" value="1"/>
</dbReference>
<dbReference type="GO" id="GO:0004829">
    <property type="term" value="F:threonine-tRNA ligase activity"/>
    <property type="evidence" value="ECO:0007669"/>
    <property type="project" value="UniProtKB-EC"/>
</dbReference>
<dbReference type="SUPFAM" id="SSF81271">
    <property type="entry name" value="TGS-like"/>
    <property type="match status" value="1"/>
</dbReference>
<evidence type="ECO:0000256" key="5">
    <source>
        <dbReference type="ARBA" id="ARBA00022741"/>
    </source>
</evidence>
<evidence type="ECO:0000259" key="11">
    <source>
        <dbReference type="PROSITE" id="PS51880"/>
    </source>
</evidence>
<sequence>MTVHRFAPSVYALVHVIETFETLTMIRITLTDGSMREYDQPLSVSEVAASIGGGLAKAAVAGRVDGVLVDCAFMIEVDARVGIVTPQEPDGLEILRRSCALMLSMAVKQLYPSAQLQTGSALGDGFFYEFFYERPLSLVDLANIEARMKTLAATNHPIRRRNPSLQSTPVETPSPYLLGDFECVTVGPHVPATKVLQAFALDHISGTSPQRIYGTCWSCQQELEHWRTPPHVIVVSMDDRQLDYAQSVTEALRRSGVRARADLRNEKVRHKIREHSQHVPYLVVIGEKEKQGGFVSVRSRTGEDFGRMAVEGVCEWLMSTGLGRA</sequence>
<name>A0A5E7EKU1_PSEFL</name>
<evidence type="ECO:0000256" key="8">
    <source>
        <dbReference type="ARBA" id="ARBA00022884"/>
    </source>
</evidence>
<protein>
    <submittedName>
        <fullName evidence="12">Threonine--tRNA ligase</fullName>
        <ecNumber evidence="12">6.1.1.3</ecNumber>
    </submittedName>
</protein>
<dbReference type="EMBL" id="CABVHU010000013">
    <property type="protein sequence ID" value="VVO27398.1"/>
    <property type="molecule type" value="Genomic_DNA"/>
</dbReference>
<evidence type="ECO:0000313" key="13">
    <source>
        <dbReference type="Proteomes" id="UP000409037"/>
    </source>
</evidence>
<dbReference type="Gene3D" id="3.10.20.30">
    <property type="match status" value="1"/>
</dbReference>
<dbReference type="GO" id="GO:0000049">
    <property type="term" value="F:tRNA binding"/>
    <property type="evidence" value="ECO:0007669"/>
    <property type="project" value="UniProtKB-KW"/>
</dbReference>
<dbReference type="FunFam" id="3.10.20.30:FF:000005">
    <property type="entry name" value="Threonine--tRNA ligase"/>
    <property type="match status" value="1"/>
</dbReference>
<dbReference type="PANTHER" id="PTHR11451">
    <property type="entry name" value="THREONINE-TRNA LIGASE"/>
    <property type="match status" value="1"/>
</dbReference>
<dbReference type="GO" id="GO:0006435">
    <property type="term" value="P:threonyl-tRNA aminoacylation"/>
    <property type="evidence" value="ECO:0007669"/>
    <property type="project" value="TreeGrafter"/>
</dbReference>
<dbReference type="PROSITE" id="PS51880">
    <property type="entry name" value="TGS"/>
    <property type="match status" value="1"/>
</dbReference>
<evidence type="ECO:0000313" key="12">
    <source>
        <dbReference type="EMBL" id="VVO27398.1"/>
    </source>
</evidence>
<dbReference type="Gene3D" id="3.30.980.10">
    <property type="entry name" value="Threonyl-trna Synthetase, Chain A, domain 2"/>
    <property type="match status" value="1"/>
</dbReference>
<proteinExistence type="predicted"/>
<dbReference type="CDD" id="cd01667">
    <property type="entry name" value="TGS_ThrRS"/>
    <property type="match status" value="1"/>
</dbReference>
<evidence type="ECO:0000256" key="9">
    <source>
        <dbReference type="ARBA" id="ARBA00022917"/>
    </source>
</evidence>
<dbReference type="GO" id="GO:0005829">
    <property type="term" value="C:cytosol"/>
    <property type="evidence" value="ECO:0007669"/>
    <property type="project" value="TreeGrafter"/>
</dbReference>
<evidence type="ECO:0000256" key="4">
    <source>
        <dbReference type="ARBA" id="ARBA00022723"/>
    </source>
</evidence>
<dbReference type="SUPFAM" id="SSF55186">
    <property type="entry name" value="ThrRS/AlaRS common domain"/>
    <property type="match status" value="1"/>
</dbReference>
<keyword evidence="7" id="KW-0067">ATP-binding</keyword>
<gene>
    <name evidence="12" type="primary">thrS_2</name>
    <name evidence="12" type="ORF">PS833_04717</name>
</gene>
<keyword evidence="8" id="KW-0694">RNA-binding</keyword>
<dbReference type="Proteomes" id="UP000409037">
    <property type="component" value="Unassembled WGS sequence"/>
</dbReference>
<dbReference type="InterPro" id="IPR012675">
    <property type="entry name" value="Beta-grasp_dom_sf"/>
</dbReference>
<keyword evidence="1" id="KW-0963">Cytoplasm</keyword>
<dbReference type="Pfam" id="PF02824">
    <property type="entry name" value="TGS"/>
    <property type="match status" value="1"/>
</dbReference>
<dbReference type="InterPro" id="IPR004095">
    <property type="entry name" value="TGS"/>
</dbReference>
<dbReference type="EC" id="6.1.1.3" evidence="12"/>
<keyword evidence="5" id="KW-0547">Nucleotide-binding</keyword>
<evidence type="ECO:0000256" key="7">
    <source>
        <dbReference type="ARBA" id="ARBA00022840"/>
    </source>
</evidence>
<evidence type="ECO:0000256" key="1">
    <source>
        <dbReference type="ARBA" id="ARBA00022490"/>
    </source>
</evidence>
<dbReference type="CDD" id="cd00860">
    <property type="entry name" value="ThrRS_anticodon"/>
    <property type="match status" value="1"/>
</dbReference>
<dbReference type="InterPro" id="IPR012676">
    <property type="entry name" value="TGS-like"/>
</dbReference>
<organism evidence="12 13">
    <name type="scientific">Pseudomonas fluorescens</name>
    <dbReference type="NCBI Taxonomy" id="294"/>
    <lineage>
        <taxon>Bacteria</taxon>
        <taxon>Pseudomonadati</taxon>
        <taxon>Pseudomonadota</taxon>
        <taxon>Gammaproteobacteria</taxon>
        <taxon>Pseudomonadales</taxon>
        <taxon>Pseudomonadaceae</taxon>
        <taxon>Pseudomonas</taxon>
    </lineage>
</organism>
<evidence type="ECO:0000256" key="3">
    <source>
        <dbReference type="ARBA" id="ARBA00022598"/>
    </source>
</evidence>
<dbReference type="InterPro" id="IPR018163">
    <property type="entry name" value="Thr/Ala-tRNA-synth_IIc_edit"/>
</dbReference>
<dbReference type="SUPFAM" id="SSF52954">
    <property type="entry name" value="Class II aaRS ABD-related"/>
    <property type="match status" value="1"/>
</dbReference>
<feature type="domain" description="TGS" evidence="11">
    <location>
        <begin position="24"/>
        <end position="85"/>
    </location>
</feature>
<dbReference type="InterPro" id="IPR036621">
    <property type="entry name" value="Anticodon-bd_dom_sf"/>
</dbReference>
<keyword evidence="6" id="KW-0862">Zinc</keyword>
<accession>A0A5E7EKU1</accession>
<keyword evidence="2" id="KW-0820">tRNA-binding</keyword>
<evidence type="ECO:0000256" key="2">
    <source>
        <dbReference type="ARBA" id="ARBA00022555"/>
    </source>
</evidence>
<dbReference type="InterPro" id="IPR047246">
    <property type="entry name" value="ThrRS_anticodon"/>
</dbReference>
<reference evidence="12 13" key="1">
    <citation type="submission" date="2019-09" db="EMBL/GenBank/DDBJ databases">
        <authorList>
            <person name="Chandra G."/>
            <person name="Truman W A."/>
        </authorList>
    </citation>
    <scope>NUCLEOTIDE SEQUENCE [LARGE SCALE GENOMIC DNA]</scope>
    <source>
        <strain evidence="12">PS833</strain>
    </source>
</reference>
<dbReference type="PANTHER" id="PTHR11451:SF44">
    <property type="entry name" value="THREONINE--TRNA LIGASE, CHLOROPLASTIC_MITOCHONDRIAL 2"/>
    <property type="match status" value="1"/>
</dbReference>